<organism evidence="7">
    <name type="scientific">hydrothermal vent metagenome</name>
    <dbReference type="NCBI Taxonomy" id="652676"/>
    <lineage>
        <taxon>unclassified sequences</taxon>
        <taxon>metagenomes</taxon>
        <taxon>ecological metagenomes</taxon>
    </lineage>
</organism>
<evidence type="ECO:0000313" key="7">
    <source>
        <dbReference type="EMBL" id="SFV67881.1"/>
    </source>
</evidence>
<dbReference type="GO" id="GO:0005886">
    <property type="term" value="C:plasma membrane"/>
    <property type="evidence" value="ECO:0007669"/>
    <property type="project" value="InterPro"/>
</dbReference>
<proteinExistence type="inferred from homology"/>
<keyword evidence="2" id="KW-0597">Phosphoprotein</keyword>
<keyword evidence="1" id="KW-0813">Transport</keyword>
<dbReference type="NCBIfam" id="NF002519">
    <property type="entry name" value="PRK01908.1"/>
    <property type="match status" value="1"/>
</dbReference>
<accession>A0A1W1CQF2</accession>
<dbReference type="PANTHER" id="PTHR36118">
    <property type="entry name" value="ION-TRANSLOCATING OXIDOREDUCTASE COMPLEX SUBUNIT G"/>
    <property type="match status" value="1"/>
</dbReference>
<dbReference type="Pfam" id="PF04205">
    <property type="entry name" value="FMN_bind"/>
    <property type="match status" value="1"/>
</dbReference>
<gene>
    <name evidence="7" type="ORF">MNB_SUP05-5-113</name>
</gene>
<dbReference type="InterPro" id="IPR010209">
    <property type="entry name" value="Ion_transpt_RnfG/RsxG"/>
</dbReference>
<name>A0A1W1CQF2_9ZZZZ</name>
<evidence type="ECO:0000256" key="5">
    <source>
        <dbReference type="ARBA" id="ARBA00022982"/>
    </source>
</evidence>
<dbReference type="GO" id="GO:0010181">
    <property type="term" value="F:FMN binding"/>
    <property type="evidence" value="ECO:0007669"/>
    <property type="project" value="InterPro"/>
</dbReference>
<protein>
    <submittedName>
        <fullName evidence="7">Electron transport complex protein RnfG</fullName>
    </submittedName>
</protein>
<keyword evidence="3" id="KW-0285">Flavoprotein</keyword>
<dbReference type="EMBL" id="FPHJ01000058">
    <property type="protein sequence ID" value="SFV67881.1"/>
    <property type="molecule type" value="Genomic_DNA"/>
</dbReference>
<dbReference type="GO" id="GO:0009055">
    <property type="term" value="F:electron transfer activity"/>
    <property type="evidence" value="ECO:0007669"/>
    <property type="project" value="InterPro"/>
</dbReference>
<evidence type="ECO:0000256" key="3">
    <source>
        <dbReference type="ARBA" id="ARBA00022630"/>
    </source>
</evidence>
<reference evidence="7" key="1">
    <citation type="submission" date="2016-10" db="EMBL/GenBank/DDBJ databases">
        <authorList>
            <person name="de Groot N.N."/>
        </authorList>
    </citation>
    <scope>NUCLEOTIDE SEQUENCE</scope>
</reference>
<evidence type="ECO:0000256" key="1">
    <source>
        <dbReference type="ARBA" id="ARBA00022448"/>
    </source>
</evidence>
<feature type="domain" description="FMN-binding" evidence="6">
    <location>
        <begin position="95"/>
        <end position="185"/>
    </location>
</feature>
<evidence type="ECO:0000259" key="6">
    <source>
        <dbReference type="SMART" id="SM00900"/>
    </source>
</evidence>
<dbReference type="PANTHER" id="PTHR36118:SF1">
    <property type="entry name" value="ION-TRANSLOCATING OXIDOREDUCTASE COMPLEX SUBUNIT G"/>
    <property type="match status" value="1"/>
</dbReference>
<dbReference type="HAMAP" id="MF_00479">
    <property type="entry name" value="RsxG_RnfG"/>
    <property type="match status" value="1"/>
</dbReference>
<keyword evidence="5" id="KW-0249">Electron transport</keyword>
<dbReference type="PIRSF" id="PIRSF006091">
    <property type="entry name" value="E_trnsport_RnfG"/>
    <property type="match status" value="1"/>
</dbReference>
<dbReference type="InterPro" id="IPR007329">
    <property type="entry name" value="FMN-bd"/>
</dbReference>
<sequence>MKTALSLTIFTIISIALVSYTKNITQQQISENIRANTLEKIHEIISPTQHDNDILQSKKEKSVFLHDITQTITIYRATKNNQLVGLIIKHTYPKGYSGNILLLTGVDTKQKILGVRVIEHQETPGLGDRIETIKSNWIKSFNGLSLKNPKIWKVKKDGGSFDAFTGATITPRAIVNANYELLIKISNNELK</sequence>
<dbReference type="SMART" id="SM00900">
    <property type="entry name" value="FMN_bind"/>
    <property type="match status" value="1"/>
</dbReference>
<dbReference type="NCBIfam" id="TIGR01947">
    <property type="entry name" value="rnfG"/>
    <property type="match status" value="1"/>
</dbReference>
<dbReference type="AlphaFoldDB" id="A0A1W1CQF2"/>
<dbReference type="GO" id="GO:0022900">
    <property type="term" value="P:electron transport chain"/>
    <property type="evidence" value="ECO:0007669"/>
    <property type="project" value="InterPro"/>
</dbReference>
<keyword evidence="4" id="KW-0288">FMN</keyword>
<evidence type="ECO:0000256" key="2">
    <source>
        <dbReference type="ARBA" id="ARBA00022553"/>
    </source>
</evidence>
<evidence type="ECO:0000256" key="4">
    <source>
        <dbReference type="ARBA" id="ARBA00022643"/>
    </source>
</evidence>